<evidence type="ECO:0000256" key="3">
    <source>
        <dbReference type="ARBA" id="ARBA00022840"/>
    </source>
</evidence>
<feature type="compositionally biased region" description="Acidic residues" evidence="4">
    <location>
        <begin position="328"/>
        <end position="341"/>
    </location>
</feature>
<dbReference type="PANTHER" id="PTHR45870:SF2">
    <property type="entry name" value="TUBULIN MONOGLYCYLASE TTLL3"/>
    <property type="match status" value="1"/>
</dbReference>
<dbReference type="InterPro" id="IPR051437">
    <property type="entry name" value="TTLL_monoglycylase"/>
</dbReference>
<keyword evidence="3" id="KW-0067">ATP-binding</keyword>
<accession>A0A183KFK4</accession>
<dbReference type="GO" id="GO:0005524">
    <property type="term" value="F:ATP binding"/>
    <property type="evidence" value="ECO:0007669"/>
    <property type="project" value="UniProtKB-KW"/>
</dbReference>
<name>A0A183KFK4_9TREM</name>
<evidence type="ECO:0000313" key="5">
    <source>
        <dbReference type="EMBL" id="VDP54115.1"/>
    </source>
</evidence>
<proteinExistence type="predicted"/>
<evidence type="ECO:0000256" key="1">
    <source>
        <dbReference type="ARBA" id="ARBA00022598"/>
    </source>
</evidence>
<keyword evidence="1" id="KW-0436">Ligase</keyword>
<organism evidence="7">
    <name type="scientific">Schistosoma curassoni</name>
    <dbReference type="NCBI Taxonomy" id="6186"/>
    <lineage>
        <taxon>Eukaryota</taxon>
        <taxon>Metazoa</taxon>
        <taxon>Spiralia</taxon>
        <taxon>Lophotrochozoa</taxon>
        <taxon>Platyhelminthes</taxon>
        <taxon>Trematoda</taxon>
        <taxon>Digenea</taxon>
        <taxon>Strigeidida</taxon>
        <taxon>Schistosomatoidea</taxon>
        <taxon>Schistosomatidae</taxon>
        <taxon>Schistosoma</taxon>
    </lineage>
</organism>
<dbReference type="GO" id="GO:0070736">
    <property type="term" value="F:protein-glycine ligase activity, initiating"/>
    <property type="evidence" value="ECO:0007669"/>
    <property type="project" value="TreeGrafter"/>
</dbReference>
<dbReference type="WBParaSite" id="SCUD_0001380201-mRNA-1">
    <property type="protein sequence ID" value="SCUD_0001380201-mRNA-1"/>
    <property type="gene ID" value="SCUD_0001380201"/>
</dbReference>
<gene>
    <name evidence="5" type="ORF">SCUD_LOCUS13799</name>
</gene>
<evidence type="ECO:0000313" key="7">
    <source>
        <dbReference type="WBParaSite" id="SCUD_0001380201-mRNA-1"/>
    </source>
</evidence>
<reference evidence="7" key="1">
    <citation type="submission" date="2016-06" db="UniProtKB">
        <authorList>
            <consortium name="WormBaseParasite"/>
        </authorList>
    </citation>
    <scope>IDENTIFICATION</scope>
</reference>
<dbReference type="PANTHER" id="PTHR45870">
    <property type="entry name" value="TUBULIN MONOGLYCYLASE TTLL3"/>
    <property type="match status" value="1"/>
</dbReference>
<keyword evidence="2" id="KW-0547">Nucleotide-binding</keyword>
<dbReference type="GO" id="GO:0003341">
    <property type="term" value="P:cilium movement"/>
    <property type="evidence" value="ECO:0007669"/>
    <property type="project" value="TreeGrafter"/>
</dbReference>
<dbReference type="GO" id="GO:0060271">
    <property type="term" value="P:cilium assembly"/>
    <property type="evidence" value="ECO:0007669"/>
    <property type="project" value="TreeGrafter"/>
</dbReference>
<dbReference type="EMBL" id="UZAK01036159">
    <property type="protein sequence ID" value="VDP54115.1"/>
    <property type="molecule type" value="Genomic_DNA"/>
</dbReference>
<reference evidence="5 6" key="2">
    <citation type="submission" date="2018-11" db="EMBL/GenBank/DDBJ databases">
        <authorList>
            <consortium name="Pathogen Informatics"/>
        </authorList>
    </citation>
    <scope>NUCLEOTIDE SEQUENCE [LARGE SCALE GENOMIC DNA]</scope>
    <source>
        <strain evidence="5">Dakar</strain>
        <strain evidence="6">Dakar, Senegal</strain>
    </source>
</reference>
<evidence type="ECO:0000256" key="2">
    <source>
        <dbReference type="ARBA" id="ARBA00022741"/>
    </source>
</evidence>
<sequence>MRILFRKRLTPLVTNFQANVSNICESYDVKKKDNLENIEYCKIEYANSAEKDVISGRLSNLEQVSFYAISNRFTVQNELDLKFSLTNTDISADVQSSSLSYNSSPHSLPINNNEKNDLTKDQDYGYKINEDLPCLTESNLCEKENLSSHTNSEPLTNTITQCSNGQKLKIHENDSLETVENVNKLISNKNELIKEVTQITHSKLSTFPIINNNNNENKLLRRIKTERHYNNHNNVQFNTIEKNCQLSTERLKIAKDEADEAIKSRKIFSILGPYNRIRKALRTRGWIEKFDVNIGPPGQTTQESKKTIRSITNVKTVRNSNSSSNDTTLEDSEDGDSDDDVTAVNEEKQRVQPWEEDSGYYGLLSRMVRSELPRFIWSLRKNQVDFQNLQKDQIINHHSGAPFTTKVNNYVVIHLFATFH</sequence>
<dbReference type="Proteomes" id="UP000279833">
    <property type="component" value="Unassembled WGS sequence"/>
</dbReference>
<dbReference type="STRING" id="6186.A0A183KFK4"/>
<feature type="region of interest" description="Disordered" evidence="4">
    <location>
        <begin position="317"/>
        <end position="349"/>
    </location>
</feature>
<evidence type="ECO:0000256" key="4">
    <source>
        <dbReference type="SAM" id="MobiDB-lite"/>
    </source>
</evidence>
<keyword evidence="6" id="KW-1185">Reference proteome</keyword>
<evidence type="ECO:0000313" key="6">
    <source>
        <dbReference type="Proteomes" id="UP000279833"/>
    </source>
</evidence>
<protein>
    <submittedName>
        <fullName evidence="7">Trimethylguanosine synthase</fullName>
    </submittedName>
</protein>
<dbReference type="AlphaFoldDB" id="A0A183KFK4"/>
<dbReference type="GO" id="GO:0015630">
    <property type="term" value="C:microtubule cytoskeleton"/>
    <property type="evidence" value="ECO:0007669"/>
    <property type="project" value="TreeGrafter"/>
</dbReference>
<dbReference type="GO" id="GO:0005930">
    <property type="term" value="C:axoneme"/>
    <property type="evidence" value="ECO:0007669"/>
    <property type="project" value="TreeGrafter"/>
</dbReference>